<proteinExistence type="inferred from homology"/>
<evidence type="ECO:0000256" key="7">
    <source>
        <dbReference type="RuleBase" id="RU364050"/>
    </source>
</evidence>
<evidence type="ECO:0000256" key="4">
    <source>
        <dbReference type="ARBA" id="ARBA00022695"/>
    </source>
</evidence>
<dbReference type="GO" id="GO:0006351">
    <property type="term" value="P:DNA-templated transcription"/>
    <property type="evidence" value="ECO:0007669"/>
    <property type="project" value="InterPro"/>
</dbReference>
<keyword evidence="2 7" id="KW-0696">RNA-directed RNA polymerase</keyword>
<dbReference type="SUPFAM" id="SSF56672">
    <property type="entry name" value="DNA/RNA polymerases"/>
    <property type="match status" value="1"/>
</dbReference>
<keyword evidence="3 7" id="KW-0808">Transferase</keyword>
<evidence type="ECO:0000256" key="2">
    <source>
        <dbReference type="ARBA" id="ARBA00022484"/>
    </source>
</evidence>
<comment type="similarity">
    <text evidence="1">Belongs to the totiviridae RNA-directed RNA polymerase family.</text>
</comment>
<dbReference type="GO" id="GO:0000166">
    <property type="term" value="F:nucleotide binding"/>
    <property type="evidence" value="ECO:0007669"/>
    <property type="project" value="UniProtKB-KW"/>
</dbReference>
<keyword evidence="5 7" id="KW-0547">Nucleotide-binding</keyword>
<keyword evidence="4 7" id="KW-0548">Nucleotidyltransferase</keyword>
<dbReference type="GO" id="GO:0003723">
    <property type="term" value="F:RNA binding"/>
    <property type="evidence" value="ECO:0007669"/>
    <property type="project" value="InterPro"/>
</dbReference>
<gene>
    <name evidence="9" type="primary">RdRp</name>
</gene>
<dbReference type="GO" id="GO:0003968">
    <property type="term" value="F:RNA-directed RNA polymerase activity"/>
    <property type="evidence" value="ECO:0007669"/>
    <property type="project" value="UniProtKB-KW"/>
</dbReference>
<evidence type="ECO:0000256" key="5">
    <source>
        <dbReference type="ARBA" id="ARBA00022741"/>
    </source>
</evidence>
<protein>
    <recommendedName>
        <fullName evidence="7">RNA-directed RNA polymerase</fullName>
        <ecNumber evidence="7">2.7.7.48</ecNumber>
    </recommendedName>
</protein>
<evidence type="ECO:0000256" key="8">
    <source>
        <dbReference type="SAM" id="MobiDB-lite"/>
    </source>
</evidence>
<evidence type="ECO:0000256" key="1">
    <source>
        <dbReference type="ARBA" id="ARBA00010455"/>
    </source>
</evidence>
<keyword evidence="7" id="KW-0693">Viral RNA replication</keyword>
<comment type="catalytic activity">
    <reaction evidence="6 7">
        <text>RNA(n) + a ribonucleoside 5'-triphosphate = RNA(n+1) + diphosphate</text>
        <dbReference type="Rhea" id="RHEA:21248"/>
        <dbReference type="Rhea" id="RHEA-COMP:14527"/>
        <dbReference type="Rhea" id="RHEA-COMP:17342"/>
        <dbReference type="ChEBI" id="CHEBI:33019"/>
        <dbReference type="ChEBI" id="CHEBI:61557"/>
        <dbReference type="ChEBI" id="CHEBI:140395"/>
        <dbReference type="EC" id="2.7.7.48"/>
    </reaction>
</comment>
<dbReference type="Pfam" id="PF02123">
    <property type="entry name" value="RdRP_4"/>
    <property type="match status" value="1"/>
</dbReference>
<sequence>MMSFIRDFTVKQSDSGAPDTSPPIMKFKEAVDFYDLDSPPSDLPGAALRFVLFEPLPSEVWNFLDPLLFWNEEFKDYPEVLSELSGPQMPEHTPSPKNVNLGQELDRLYPQNSGRPGGKIHLMCSDVLQTAKNYWSQQLGIRLYYGVNDWGNVAAASLVMLPLLSSAAQEFIAPRLTVARSMFNLPFSDFTKVCKALHTSIRVTKTVPVAGGYSRISTEQARQLYGLDLLPGPSELHKFDPQAEILQRATPGANPLWPSIEKGAIHYSSLRYDQAFKNALTLTMRELIPHTIRTPPTFSEWYNDRMAWAASGGAPGARVVWDEGTRGERINKRGALLAIPEEDLRKVLIMSAGAVLYSKAASKFEKGKRRAIWNTAIEHYLFQAYILDIIDASAISEGASGLPVSWNAATHSSNQRLAAQIFRLDTLGRSVGLMWDFSDFNINHQKSASTAIFTMAVEGIENAIDSNEDATITQVRRDLRACREWVNTAKLNQIFDSGETEPLVMPVLRCLASGERATSFTNTILSRVYRHMVNAWATEQLGYPLIKDGDSQQGDDVFAAVDSVSRGVITAATYNLLGYAGQSYKVTLDYAPRGEFLRLSYDGVAGIVAGYPIRAGLGLISGEFFEESTFDPDARAAAYWEAVTKATRRGANIPQGLIDRLISRNCHITLTLPSGEKTRIVADVDVAITPSALGGVGVTGGAPLPLRRKHKDPEAITTYSSPLGSRPLFSYPKVRASELLRRTKLADLSTLRRLGFEGRELALASQSIVNSALTNAFRAEDRANAITDFASRLHKWKKTVQSVPIVLPPAAPHLHVTSAIQTLWLEALGLDSTRADHGSNPIGYAIIIPSGEGKTTLKREFPELFIDHDDYISWQAVEHLADNGFNHALADYNRQRLLPKDKVLLTWGQDTVPPGYRVLMIPLIRDWEGPRMNEENRAYLEKQREVSWFNSFEERNEAILAVVNQNLNSVRALSYNRRSHLIPNFSPVTPLRHHFGMVSSLTRPLGFSLLEIMLNTVSDLPNTSKYPGQLGKWNTLFNSAIPRSAHGALNLQENISKFNTFARVGGDYQMDLRMDYLLGKLQFLPPTSMSHSADVIVTARDITLLILERNLPNWFSLPLLEFLHSVSQLETSVLRMYTYYIQPTYLAGVLYID</sequence>
<dbReference type="EMBL" id="AM111097">
    <property type="protein sequence ID" value="CAJ34335.2"/>
    <property type="molecule type" value="Genomic_RNA"/>
</dbReference>
<organism evidence="9">
    <name type="scientific">Phlebiopsis gigantea mycovirus dsRNA 2</name>
    <dbReference type="NCBI Taxonomy" id="349682"/>
    <lineage>
        <taxon>Viruses</taxon>
        <taxon>Riboviria</taxon>
        <taxon>Orthornavirae</taxon>
        <taxon>Duplornaviricota</taxon>
        <taxon>Chrymotiviricetes</taxon>
        <taxon>Ghabrivirales</taxon>
        <taxon>Totiviridae</taxon>
    </lineage>
</organism>
<evidence type="ECO:0000256" key="3">
    <source>
        <dbReference type="ARBA" id="ARBA00022679"/>
    </source>
</evidence>
<evidence type="ECO:0000313" key="9">
    <source>
        <dbReference type="EMBL" id="CAJ34335.2"/>
    </source>
</evidence>
<feature type="region of interest" description="Disordered" evidence="8">
    <location>
        <begin position="1"/>
        <end position="22"/>
    </location>
</feature>
<accession>A8KAR4</accession>
<evidence type="ECO:0000256" key="6">
    <source>
        <dbReference type="ARBA" id="ARBA00048744"/>
    </source>
</evidence>
<dbReference type="InterPro" id="IPR043502">
    <property type="entry name" value="DNA/RNA_pol_sf"/>
</dbReference>
<dbReference type="EC" id="2.7.7.48" evidence="7"/>
<name>A8KAR4_9VIRU</name>
<reference evidence="9" key="1">
    <citation type="journal article" date="2009" name="Virus Genes">
        <title>Molecular characterisation of two novel double-stranded RNA elements from Phlebiopsis gigantea.</title>
        <authorList>
            <person name="Kozlakidis Z."/>
            <person name="Hacker C.V."/>
            <person name="Bradley D."/>
            <person name="Jamal A."/>
            <person name="Phoon X."/>
            <person name="Webber J."/>
            <person name="Brasier C.M."/>
            <person name="Buck K.W."/>
            <person name="Coutts R.H."/>
        </authorList>
    </citation>
    <scope>NUCLEOTIDE SEQUENCE</scope>
    <source>
        <strain evidence="9">TW2</strain>
    </source>
</reference>
<dbReference type="InterPro" id="IPR001795">
    <property type="entry name" value="RNA-dir_pol_luteovirus"/>
</dbReference>